<feature type="transmembrane region" description="Helical" evidence="1">
    <location>
        <begin position="80"/>
        <end position="100"/>
    </location>
</feature>
<feature type="transmembrane region" description="Helical" evidence="1">
    <location>
        <begin position="13"/>
        <end position="36"/>
    </location>
</feature>
<name>A0A193LBL6_9GAMM</name>
<sequence length="159" mass="17745">MDHFLPVSSISEAIQLAVAPVFLLTGIGAILSVLATRLARVVDRARVVQRRLGLVTSDLHKEMLMSETGLLWRRIMTINWAIRLSVTSALLICVVVMSLFVGDFVQINLGTLIVYLFVLAMVLLILSLLFLLFEVSVSTRKILQNTEHLVAEYEHRGNS</sequence>
<dbReference type="InterPro" id="IPR021279">
    <property type="entry name" value="DUF2721"/>
</dbReference>
<keyword evidence="1" id="KW-0812">Transmembrane</keyword>
<evidence type="ECO:0000313" key="2">
    <source>
        <dbReference type="EMBL" id="ANO49863.1"/>
    </source>
</evidence>
<dbReference type="AlphaFoldDB" id="A0A193LBL6"/>
<gene>
    <name evidence="2" type="ORF">BA177_00325</name>
</gene>
<dbReference type="OrthoDB" id="5465259at2"/>
<feature type="transmembrane region" description="Helical" evidence="1">
    <location>
        <begin position="112"/>
        <end position="133"/>
    </location>
</feature>
<dbReference type="RefSeq" id="WP_068611696.1">
    <property type="nucleotide sequence ID" value="NZ_CP016268.1"/>
</dbReference>
<dbReference type="EMBL" id="CP016268">
    <property type="protein sequence ID" value="ANO49863.1"/>
    <property type="molecule type" value="Genomic_DNA"/>
</dbReference>
<keyword evidence="1" id="KW-1133">Transmembrane helix</keyword>
<keyword evidence="3" id="KW-1185">Reference proteome</keyword>
<evidence type="ECO:0000313" key="3">
    <source>
        <dbReference type="Proteomes" id="UP000092695"/>
    </source>
</evidence>
<organism evidence="2 3">
    <name type="scientific">Woeseia oceani</name>
    <dbReference type="NCBI Taxonomy" id="1548547"/>
    <lineage>
        <taxon>Bacteria</taxon>
        <taxon>Pseudomonadati</taxon>
        <taxon>Pseudomonadota</taxon>
        <taxon>Gammaproteobacteria</taxon>
        <taxon>Woeseiales</taxon>
        <taxon>Woeseiaceae</taxon>
        <taxon>Woeseia</taxon>
    </lineage>
</organism>
<dbReference type="Proteomes" id="UP000092695">
    <property type="component" value="Chromosome"/>
</dbReference>
<keyword evidence="1" id="KW-0472">Membrane</keyword>
<evidence type="ECO:0008006" key="4">
    <source>
        <dbReference type="Google" id="ProtNLM"/>
    </source>
</evidence>
<dbReference type="Pfam" id="PF11026">
    <property type="entry name" value="DUF2721"/>
    <property type="match status" value="1"/>
</dbReference>
<reference evidence="2 3" key="1">
    <citation type="submission" date="2016-06" db="EMBL/GenBank/DDBJ databases">
        <title>Complete genome sequence of a deep-branching marine Gamma Proteobacterium Woeseia oceani type strain XK5.</title>
        <authorList>
            <person name="Mu D."/>
            <person name="Du Z."/>
        </authorList>
    </citation>
    <scope>NUCLEOTIDE SEQUENCE [LARGE SCALE GENOMIC DNA]</scope>
    <source>
        <strain evidence="2 3">XK5</strain>
    </source>
</reference>
<dbReference type="KEGG" id="woc:BA177_00325"/>
<dbReference type="STRING" id="1548547.BA177_00325"/>
<proteinExistence type="predicted"/>
<protein>
    <recommendedName>
        <fullName evidence="4">II family cellulose-binding protein</fullName>
    </recommendedName>
</protein>
<accession>A0A193LBL6</accession>
<evidence type="ECO:0000256" key="1">
    <source>
        <dbReference type="SAM" id="Phobius"/>
    </source>
</evidence>